<keyword evidence="1" id="KW-0472">Membrane</keyword>
<keyword evidence="1" id="KW-0812">Transmembrane</keyword>
<comment type="caution">
    <text evidence="2">The sequence shown here is derived from an EMBL/GenBank/DDBJ whole genome shotgun (WGS) entry which is preliminary data.</text>
</comment>
<dbReference type="AlphaFoldDB" id="A0A229REG6"/>
<name>A0A229REG6_AMYAL</name>
<protein>
    <submittedName>
        <fullName evidence="2">Uncharacterized protein</fullName>
    </submittedName>
</protein>
<proteinExistence type="predicted"/>
<evidence type="ECO:0000313" key="3">
    <source>
        <dbReference type="Proteomes" id="UP000215563"/>
    </source>
</evidence>
<dbReference type="RefSeq" id="WP_020634960.1">
    <property type="nucleotide sequence ID" value="NZ_KB913032.1"/>
</dbReference>
<accession>A0A229REG6</accession>
<dbReference type="OrthoDB" id="9961714at2"/>
<sequence>MSVPRWLAIAAAVLAVVAVWALSVEVSTQRSADRPEVVCGSATGWSEQMQTVLGGGLEPGQGTQALVSEEAHRQIEACRDVRNRQALIGALFGGGAVLCAGFAVFVYRRTFQHRH</sequence>
<evidence type="ECO:0000313" key="2">
    <source>
        <dbReference type="EMBL" id="OXM44814.1"/>
    </source>
</evidence>
<organism evidence="2 3">
    <name type="scientific">Amycolatopsis alba DSM 44262</name>
    <dbReference type="NCBI Taxonomy" id="1125972"/>
    <lineage>
        <taxon>Bacteria</taxon>
        <taxon>Bacillati</taxon>
        <taxon>Actinomycetota</taxon>
        <taxon>Actinomycetes</taxon>
        <taxon>Pseudonocardiales</taxon>
        <taxon>Pseudonocardiaceae</taxon>
        <taxon>Amycolatopsis</taxon>
    </lineage>
</organism>
<keyword evidence="3" id="KW-1185">Reference proteome</keyword>
<evidence type="ECO:0000256" key="1">
    <source>
        <dbReference type="SAM" id="Phobius"/>
    </source>
</evidence>
<feature type="transmembrane region" description="Helical" evidence="1">
    <location>
        <begin position="86"/>
        <end position="107"/>
    </location>
</feature>
<keyword evidence="1" id="KW-1133">Transmembrane helix</keyword>
<gene>
    <name evidence="2" type="ORF">CFP75_33370</name>
</gene>
<reference evidence="2 3" key="1">
    <citation type="submission" date="2017-07" db="EMBL/GenBank/DDBJ databases">
        <title>Amycolatopsis alba DSM 44262 Genome sequencing and assembly.</title>
        <authorList>
            <person name="Kaur N."/>
            <person name="Mayilraj S."/>
        </authorList>
    </citation>
    <scope>NUCLEOTIDE SEQUENCE [LARGE SCALE GENOMIC DNA]</scope>
    <source>
        <strain evidence="2 3">DSM 44262</strain>
    </source>
</reference>
<dbReference type="EMBL" id="NMQU01000112">
    <property type="protein sequence ID" value="OXM44814.1"/>
    <property type="molecule type" value="Genomic_DNA"/>
</dbReference>
<dbReference type="Proteomes" id="UP000215563">
    <property type="component" value="Unassembled WGS sequence"/>
</dbReference>